<evidence type="ECO:0000313" key="3">
    <source>
        <dbReference type="Proteomes" id="UP000299102"/>
    </source>
</evidence>
<feature type="compositionally biased region" description="Pro residues" evidence="1">
    <location>
        <begin position="24"/>
        <end position="33"/>
    </location>
</feature>
<dbReference type="EMBL" id="BGZK01000234">
    <property type="protein sequence ID" value="GBP30511.1"/>
    <property type="molecule type" value="Genomic_DNA"/>
</dbReference>
<dbReference type="OrthoDB" id="8189406at2759"/>
<name>A0A4C1UVJ9_EUMVA</name>
<dbReference type="AlphaFoldDB" id="A0A4C1UVJ9"/>
<protein>
    <submittedName>
        <fullName evidence="2">Uncharacterized protein</fullName>
    </submittedName>
</protein>
<accession>A0A4C1UVJ9</accession>
<gene>
    <name evidence="2" type="ORF">EVAR_94691_1</name>
</gene>
<keyword evidence="3" id="KW-1185">Reference proteome</keyword>
<organism evidence="2 3">
    <name type="scientific">Eumeta variegata</name>
    <name type="common">Bagworm moth</name>
    <name type="synonym">Eumeta japonica</name>
    <dbReference type="NCBI Taxonomy" id="151549"/>
    <lineage>
        <taxon>Eukaryota</taxon>
        <taxon>Metazoa</taxon>
        <taxon>Ecdysozoa</taxon>
        <taxon>Arthropoda</taxon>
        <taxon>Hexapoda</taxon>
        <taxon>Insecta</taxon>
        <taxon>Pterygota</taxon>
        <taxon>Neoptera</taxon>
        <taxon>Endopterygota</taxon>
        <taxon>Lepidoptera</taxon>
        <taxon>Glossata</taxon>
        <taxon>Ditrysia</taxon>
        <taxon>Tineoidea</taxon>
        <taxon>Psychidae</taxon>
        <taxon>Oiketicinae</taxon>
        <taxon>Eumeta</taxon>
    </lineage>
</organism>
<proteinExistence type="predicted"/>
<sequence length="266" mass="29824">MLVGEQSRAPRVVAGLRKLRPQLTPAPPPPPPDPDLRISGLVDQDLEDTLGSNAPPYSRVARRKIMDSSFWDSKGVVMIEYLDRGATVTSSLHAGQIITSENSKETTRKTSTNCSQVFGDDVDVDDNEQRWLNDYPLSHRRSSSSSSTHWLKAVEGWILATRNRLNSFQLVDHDCYQPRAATGQHKEAQALGPNLKHNDCESCCYRYCKCDVTSHLLFLARTYSDVSYCKLRTRRTDASAKTNLESNKKKKPDKCDFDSCGEGSVR</sequence>
<evidence type="ECO:0000256" key="1">
    <source>
        <dbReference type="SAM" id="MobiDB-lite"/>
    </source>
</evidence>
<comment type="caution">
    <text evidence="2">The sequence shown here is derived from an EMBL/GenBank/DDBJ whole genome shotgun (WGS) entry which is preliminary data.</text>
</comment>
<dbReference type="Pfam" id="PF01359">
    <property type="entry name" value="Transposase_1"/>
    <property type="match status" value="1"/>
</dbReference>
<reference evidence="2 3" key="1">
    <citation type="journal article" date="2019" name="Commun. Biol.">
        <title>The bagworm genome reveals a unique fibroin gene that provides high tensile strength.</title>
        <authorList>
            <person name="Kono N."/>
            <person name="Nakamura H."/>
            <person name="Ohtoshi R."/>
            <person name="Tomita M."/>
            <person name="Numata K."/>
            <person name="Arakawa K."/>
        </authorList>
    </citation>
    <scope>NUCLEOTIDE SEQUENCE [LARGE SCALE GENOMIC DNA]</scope>
</reference>
<feature type="region of interest" description="Disordered" evidence="1">
    <location>
        <begin position="1"/>
        <end position="36"/>
    </location>
</feature>
<dbReference type="InterPro" id="IPR001888">
    <property type="entry name" value="Transposase_1"/>
</dbReference>
<dbReference type="Proteomes" id="UP000299102">
    <property type="component" value="Unassembled WGS sequence"/>
</dbReference>
<feature type="region of interest" description="Disordered" evidence="1">
    <location>
        <begin position="241"/>
        <end position="266"/>
    </location>
</feature>
<evidence type="ECO:0000313" key="2">
    <source>
        <dbReference type="EMBL" id="GBP30511.1"/>
    </source>
</evidence>